<comment type="subcellular location">
    <subcellularLocation>
        <location evidence="1">Nucleus</location>
    </subcellularLocation>
</comment>
<evidence type="ECO:0000313" key="11">
    <source>
        <dbReference type="EMBL" id="KII67569.1"/>
    </source>
</evidence>
<dbReference type="InterPro" id="IPR000812">
    <property type="entry name" value="TFIIB"/>
</dbReference>
<sequence length="425" mass="48637">MKRDSIFTGRRPNGLCGSALLVAAKLHGITISVKKMVSVVHISHGVILKRLLDVKRTQSANLTYEDFFSPKLEKQIESDPPSFIRAREVFKRRDEIEKQNHMLTEEVIQHVIKTNQDIETIRKLRESVRFWVDDYDKNITMLKIPKRKRGRPRKNLPENEEFQALPASTQILDPTPDFALSIKTDEDLGVPIISGFTSDEEVNNVVLSPQEIAARTKEWDAEYGTFCKKQEQRTQQKLLQNELKTRRNTTGPRKRLVGLSKAAQEHLISGALKSKATSGKDLNAIFQNIPSVPNGLDTTEDFIAVCIDRKRSGMLLDNAVPEHIQRKYDDKYTSEPNVSQENESLEGQTLQEYLKAHIVFPNETGTTNTDMENGHETTLPSHLESSKISESYDEEDEYNYNEDTNYEENDDGYSEPENDIDDIYY</sequence>
<evidence type="ECO:0000256" key="4">
    <source>
        <dbReference type="ARBA" id="ARBA00022771"/>
    </source>
</evidence>
<evidence type="ECO:0000256" key="1">
    <source>
        <dbReference type="ARBA" id="ARBA00004123"/>
    </source>
</evidence>
<dbReference type="OrthoDB" id="511529at2759"/>
<dbReference type="GO" id="GO:0017025">
    <property type="term" value="F:TBP-class protein binding"/>
    <property type="evidence" value="ECO:0007669"/>
    <property type="project" value="InterPro"/>
</dbReference>
<comment type="similarity">
    <text evidence="2">Belongs to the TFIIB family.</text>
</comment>
<keyword evidence="6" id="KW-0805">Transcription regulation</keyword>
<protein>
    <submittedName>
        <fullName evidence="11">Transcription factor IIIB 90 kDa subunit</fullName>
    </submittedName>
</protein>
<dbReference type="Gene3D" id="1.10.472.10">
    <property type="entry name" value="Cyclin-like"/>
    <property type="match status" value="1"/>
</dbReference>
<dbReference type="PANTHER" id="PTHR11618:SF4">
    <property type="entry name" value="TRANSCRIPTION FACTOR IIIB 90 KDA SUBUNIT"/>
    <property type="match status" value="1"/>
</dbReference>
<dbReference type="Proteomes" id="UP000031668">
    <property type="component" value="Unassembled WGS sequence"/>
</dbReference>
<evidence type="ECO:0000256" key="7">
    <source>
        <dbReference type="ARBA" id="ARBA00023163"/>
    </source>
</evidence>
<evidence type="ECO:0000256" key="9">
    <source>
        <dbReference type="SAM" id="MobiDB-lite"/>
    </source>
</evidence>
<reference evidence="11 12" key="1">
    <citation type="journal article" date="2014" name="Genome Biol. Evol.">
        <title>The genome of the myxosporean Thelohanellus kitauei shows adaptations to nutrient acquisition within its fish host.</title>
        <authorList>
            <person name="Yang Y."/>
            <person name="Xiong J."/>
            <person name="Zhou Z."/>
            <person name="Huo F."/>
            <person name="Miao W."/>
            <person name="Ran C."/>
            <person name="Liu Y."/>
            <person name="Zhang J."/>
            <person name="Feng J."/>
            <person name="Wang M."/>
            <person name="Wang M."/>
            <person name="Wang L."/>
            <person name="Yao B."/>
        </authorList>
    </citation>
    <scope>NUCLEOTIDE SEQUENCE [LARGE SCALE GENOMIC DNA]</scope>
    <source>
        <strain evidence="11">Wuqing</strain>
    </source>
</reference>
<keyword evidence="5" id="KW-0862">Zinc</keyword>
<name>A0A0C2IQ20_THEKT</name>
<organism evidence="11 12">
    <name type="scientific">Thelohanellus kitauei</name>
    <name type="common">Myxosporean</name>
    <dbReference type="NCBI Taxonomy" id="669202"/>
    <lineage>
        <taxon>Eukaryota</taxon>
        <taxon>Metazoa</taxon>
        <taxon>Cnidaria</taxon>
        <taxon>Myxozoa</taxon>
        <taxon>Myxosporea</taxon>
        <taxon>Bivalvulida</taxon>
        <taxon>Platysporina</taxon>
        <taxon>Myxobolidae</taxon>
        <taxon>Thelohanellus</taxon>
    </lineage>
</organism>
<accession>A0A0C2IQ20</accession>
<dbReference type="GO" id="GO:0005634">
    <property type="term" value="C:nucleus"/>
    <property type="evidence" value="ECO:0007669"/>
    <property type="project" value="UniProtKB-SubCell"/>
</dbReference>
<dbReference type="GO" id="GO:0001006">
    <property type="term" value="F:RNA polymerase III type 3 promoter sequence-specific DNA binding"/>
    <property type="evidence" value="ECO:0007669"/>
    <property type="project" value="TreeGrafter"/>
</dbReference>
<dbReference type="GO" id="GO:0000126">
    <property type="term" value="C:transcription factor TFIIIB complex"/>
    <property type="evidence" value="ECO:0007669"/>
    <property type="project" value="TreeGrafter"/>
</dbReference>
<dbReference type="PANTHER" id="PTHR11618">
    <property type="entry name" value="TRANSCRIPTION INITIATION FACTOR IIB-RELATED"/>
    <property type="match status" value="1"/>
</dbReference>
<keyword evidence="12" id="KW-1185">Reference proteome</keyword>
<dbReference type="GO" id="GO:0000995">
    <property type="term" value="F:RNA polymerase III general transcription initiation factor activity"/>
    <property type="evidence" value="ECO:0007669"/>
    <property type="project" value="TreeGrafter"/>
</dbReference>
<dbReference type="EMBL" id="JWZT01003130">
    <property type="protein sequence ID" value="KII67569.1"/>
    <property type="molecule type" value="Genomic_DNA"/>
</dbReference>
<gene>
    <name evidence="11" type="ORF">RF11_14303</name>
</gene>
<evidence type="ECO:0000256" key="5">
    <source>
        <dbReference type="ARBA" id="ARBA00022833"/>
    </source>
</evidence>
<keyword evidence="3" id="KW-0479">Metal-binding</keyword>
<evidence type="ECO:0000256" key="8">
    <source>
        <dbReference type="ARBA" id="ARBA00023242"/>
    </source>
</evidence>
<feature type="compositionally biased region" description="Acidic residues" evidence="9">
    <location>
        <begin position="391"/>
        <end position="425"/>
    </location>
</feature>
<dbReference type="InterPro" id="IPR013150">
    <property type="entry name" value="TFIIB_cyclin"/>
</dbReference>
<keyword evidence="8" id="KW-0539">Nucleus</keyword>
<proteinExistence type="inferred from homology"/>
<feature type="compositionally biased region" description="Polar residues" evidence="9">
    <location>
        <begin position="363"/>
        <end position="380"/>
    </location>
</feature>
<comment type="caution">
    <text evidence="11">The sequence shown here is derived from an EMBL/GenBank/DDBJ whole genome shotgun (WGS) entry which is preliminary data.</text>
</comment>
<dbReference type="InterPro" id="IPR036915">
    <property type="entry name" value="Cyclin-like_sf"/>
</dbReference>
<feature type="domain" description="Transcription factor TFIIB cyclin-like" evidence="10">
    <location>
        <begin position="1"/>
        <end position="56"/>
    </location>
</feature>
<evidence type="ECO:0000256" key="3">
    <source>
        <dbReference type="ARBA" id="ARBA00022723"/>
    </source>
</evidence>
<dbReference type="GO" id="GO:0070897">
    <property type="term" value="P:transcription preinitiation complex assembly"/>
    <property type="evidence" value="ECO:0007669"/>
    <property type="project" value="InterPro"/>
</dbReference>
<dbReference type="GO" id="GO:0097550">
    <property type="term" value="C:transcription preinitiation complex"/>
    <property type="evidence" value="ECO:0007669"/>
    <property type="project" value="TreeGrafter"/>
</dbReference>
<dbReference type="Pfam" id="PF00382">
    <property type="entry name" value="TFIIB"/>
    <property type="match status" value="1"/>
</dbReference>
<dbReference type="SUPFAM" id="SSF47954">
    <property type="entry name" value="Cyclin-like"/>
    <property type="match status" value="1"/>
</dbReference>
<evidence type="ECO:0000256" key="6">
    <source>
        <dbReference type="ARBA" id="ARBA00023015"/>
    </source>
</evidence>
<dbReference type="AlphaFoldDB" id="A0A0C2IQ20"/>
<evidence type="ECO:0000313" key="12">
    <source>
        <dbReference type="Proteomes" id="UP000031668"/>
    </source>
</evidence>
<dbReference type="GO" id="GO:0008270">
    <property type="term" value="F:zinc ion binding"/>
    <property type="evidence" value="ECO:0007669"/>
    <property type="project" value="UniProtKB-KW"/>
</dbReference>
<feature type="region of interest" description="Disordered" evidence="9">
    <location>
        <begin position="362"/>
        <end position="425"/>
    </location>
</feature>
<keyword evidence="7" id="KW-0804">Transcription</keyword>
<evidence type="ECO:0000259" key="10">
    <source>
        <dbReference type="Pfam" id="PF00382"/>
    </source>
</evidence>
<keyword evidence="4" id="KW-0863">Zinc-finger</keyword>
<evidence type="ECO:0000256" key="2">
    <source>
        <dbReference type="ARBA" id="ARBA00010857"/>
    </source>
</evidence>